<dbReference type="EC" id="4.2.1.75" evidence="2"/>
<evidence type="ECO:0000313" key="2">
    <source>
        <dbReference type="EMBL" id="MFC4594038.1"/>
    </source>
</evidence>
<proteinExistence type="predicted"/>
<gene>
    <name evidence="2" type="ORF">ACFO3E_07520</name>
</gene>
<sequence>MRPVVILRPEPGASESAARAKRLGLPPRLCPLFEARPIDWDAPPPGAFDALLMTSAQAARLGGPPLDRYRKLPAYAVGSATACAMADAGFLAVVPGDQDGSAIAARIAADGHRRLLHLGGTTVASIEAGPLSIRHVAVYTIGEKTEVDLEPLLEPGAVLLVHSPRAGSRLASLIDTQRRSNLHVIAISAAALAACGSGWASGEAPDQPDDERMLALAARLCE</sequence>
<dbReference type="CDD" id="cd06578">
    <property type="entry name" value="HemD"/>
    <property type="match status" value="1"/>
</dbReference>
<dbReference type="InterPro" id="IPR036108">
    <property type="entry name" value="4pyrrol_syn_uPrphyn_synt_sf"/>
</dbReference>
<dbReference type="GO" id="GO:0004852">
    <property type="term" value="F:uroporphyrinogen-III synthase activity"/>
    <property type="evidence" value="ECO:0007669"/>
    <property type="project" value="UniProtKB-EC"/>
</dbReference>
<dbReference type="Proteomes" id="UP001595957">
    <property type="component" value="Unassembled WGS sequence"/>
</dbReference>
<feature type="domain" description="Tetrapyrrole biosynthesis uroporphyrinogen III synthase" evidence="1">
    <location>
        <begin position="15"/>
        <end position="214"/>
    </location>
</feature>
<evidence type="ECO:0000259" key="1">
    <source>
        <dbReference type="Pfam" id="PF02602"/>
    </source>
</evidence>
<name>A0ABV9EXZ3_9SPHN</name>
<comment type="caution">
    <text evidence="2">The sequence shown here is derived from an EMBL/GenBank/DDBJ whole genome shotgun (WGS) entry which is preliminary data.</text>
</comment>
<dbReference type="Gene3D" id="3.40.50.10090">
    <property type="match status" value="1"/>
</dbReference>
<dbReference type="RefSeq" id="WP_380803548.1">
    <property type="nucleotide sequence ID" value="NZ_JBHSFZ010000011.1"/>
</dbReference>
<organism evidence="2 3">
    <name type="scientific">Sphingobium tyrosinilyticum</name>
    <dbReference type="NCBI Taxonomy" id="2715436"/>
    <lineage>
        <taxon>Bacteria</taxon>
        <taxon>Pseudomonadati</taxon>
        <taxon>Pseudomonadota</taxon>
        <taxon>Alphaproteobacteria</taxon>
        <taxon>Sphingomonadales</taxon>
        <taxon>Sphingomonadaceae</taxon>
        <taxon>Sphingobium</taxon>
    </lineage>
</organism>
<accession>A0ABV9EXZ3</accession>
<keyword evidence="3" id="KW-1185">Reference proteome</keyword>
<dbReference type="Pfam" id="PF02602">
    <property type="entry name" value="HEM4"/>
    <property type="match status" value="1"/>
</dbReference>
<dbReference type="SUPFAM" id="SSF69618">
    <property type="entry name" value="HemD-like"/>
    <property type="match status" value="1"/>
</dbReference>
<reference evidence="3" key="1">
    <citation type="journal article" date="2019" name="Int. J. Syst. Evol. Microbiol.">
        <title>The Global Catalogue of Microorganisms (GCM) 10K type strain sequencing project: providing services to taxonomists for standard genome sequencing and annotation.</title>
        <authorList>
            <consortium name="The Broad Institute Genomics Platform"/>
            <consortium name="The Broad Institute Genome Sequencing Center for Infectious Disease"/>
            <person name="Wu L."/>
            <person name="Ma J."/>
        </authorList>
    </citation>
    <scope>NUCLEOTIDE SEQUENCE [LARGE SCALE GENOMIC DNA]</scope>
    <source>
        <strain evidence="3">NBRC 103632</strain>
    </source>
</reference>
<keyword evidence="2" id="KW-0456">Lyase</keyword>
<protein>
    <submittedName>
        <fullName evidence="2">Uroporphyrinogen-III synthase</fullName>
        <ecNumber evidence="2">4.2.1.75</ecNumber>
    </submittedName>
</protein>
<evidence type="ECO:0000313" key="3">
    <source>
        <dbReference type="Proteomes" id="UP001595957"/>
    </source>
</evidence>
<dbReference type="InterPro" id="IPR003754">
    <property type="entry name" value="4pyrrol_synth_uPrphyn_synth"/>
</dbReference>
<dbReference type="EMBL" id="JBHSFZ010000011">
    <property type="protein sequence ID" value="MFC4594038.1"/>
    <property type="molecule type" value="Genomic_DNA"/>
</dbReference>